<dbReference type="InterPro" id="IPR011990">
    <property type="entry name" value="TPR-like_helical_dom_sf"/>
</dbReference>
<accession>A0A1U7ILN6</accession>
<evidence type="ECO:0000256" key="1">
    <source>
        <dbReference type="PROSITE-ProRule" id="PRU00339"/>
    </source>
</evidence>
<dbReference type="Gene3D" id="1.25.40.10">
    <property type="entry name" value="Tetratricopeptide repeat domain"/>
    <property type="match status" value="3"/>
</dbReference>
<keyword evidence="2" id="KW-0175">Coiled coil</keyword>
<evidence type="ECO:0000313" key="5">
    <source>
        <dbReference type="Proteomes" id="UP000185860"/>
    </source>
</evidence>
<organism evidence="4 5">
    <name type="scientific">[Phormidium ambiguum] IAM M-71</name>
    <dbReference type="NCBI Taxonomy" id="454136"/>
    <lineage>
        <taxon>Bacteria</taxon>
        <taxon>Bacillati</taxon>
        <taxon>Cyanobacteriota</taxon>
        <taxon>Cyanophyceae</taxon>
        <taxon>Oscillatoriophycideae</taxon>
        <taxon>Aerosakkonematales</taxon>
        <taxon>Aerosakkonemataceae</taxon>
        <taxon>Floridanema</taxon>
    </lineage>
</organism>
<keyword evidence="1" id="KW-0802">TPR repeat</keyword>
<name>A0A1U7ILN6_9CYAN</name>
<dbReference type="SUPFAM" id="SSF48452">
    <property type="entry name" value="TPR-like"/>
    <property type="match status" value="3"/>
</dbReference>
<feature type="repeat" description="TPR" evidence="1">
    <location>
        <begin position="179"/>
        <end position="212"/>
    </location>
</feature>
<dbReference type="Proteomes" id="UP000185860">
    <property type="component" value="Unassembled WGS sequence"/>
</dbReference>
<evidence type="ECO:0000256" key="2">
    <source>
        <dbReference type="SAM" id="Coils"/>
    </source>
</evidence>
<proteinExistence type="predicted"/>
<dbReference type="SMART" id="SM00028">
    <property type="entry name" value="TPR"/>
    <property type="match status" value="5"/>
</dbReference>
<dbReference type="PROSITE" id="PS50005">
    <property type="entry name" value="TPR"/>
    <property type="match status" value="1"/>
</dbReference>
<dbReference type="InterPro" id="IPR024983">
    <property type="entry name" value="CHAT_dom"/>
</dbReference>
<dbReference type="Pfam" id="PF12770">
    <property type="entry name" value="CHAT"/>
    <property type="match status" value="1"/>
</dbReference>
<reference evidence="4 5" key="1">
    <citation type="submission" date="2016-11" db="EMBL/GenBank/DDBJ databases">
        <title>Draft Genome Sequences of Nine Cyanobacterial Strains from Diverse Habitats.</title>
        <authorList>
            <person name="Zhu T."/>
            <person name="Hou S."/>
            <person name="Lu X."/>
            <person name="Hess W.R."/>
        </authorList>
    </citation>
    <scope>NUCLEOTIDE SEQUENCE [LARGE SCALE GENOMIC DNA]</scope>
    <source>
        <strain evidence="4 5">IAM M-71</strain>
    </source>
</reference>
<dbReference type="PANTHER" id="PTHR10098">
    <property type="entry name" value="RAPSYN-RELATED"/>
    <property type="match status" value="1"/>
</dbReference>
<protein>
    <recommendedName>
        <fullName evidence="3">CHAT domain-containing protein</fullName>
    </recommendedName>
</protein>
<feature type="domain" description="CHAT" evidence="3">
    <location>
        <begin position="602"/>
        <end position="878"/>
    </location>
</feature>
<dbReference type="OrthoDB" id="448399at2"/>
<dbReference type="AlphaFoldDB" id="A0A1U7ILN6"/>
<feature type="coiled-coil region" evidence="2">
    <location>
        <begin position="185"/>
        <end position="212"/>
    </location>
</feature>
<dbReference type="Pfam" id="PF13424">
    <property type="entry name" value="TPR_12"/>
    <property type="match status" value="2"/>
</dbReference>
<gene>
    <name evidence="4" type="ORF">NIES2119_10825</name>
</gene>
<comment type="caution">
    <text evidence="4">The sequence shown here is derived from an EMBL/GenBank/DDBJ whole genome shotgun (WGS) entry which is preliminary data.</text>
</comment>
<dbReference type="EMBL" id="MRCE01000009">
    <property type="protein sequence ID" value="OKH38178.1"/>
    <property type="molecule type" value="Genomic_DNA"/>
</dbReference>
<evidence type="ECO:0000313" key="4">
    <source>
        <dbReference type="EMBL" id="OKH38178.1"/>
    </source>
</evidence>
<evidence type="ECO:0000259" key="3">
    <source>
        <dbReference type="Pfam" id="PF12770"/>
    </source>
</evidence>
<dbReference type="InterPro" id="IPR019734">
    <property type="entry name" value="TPR_rpt"/>
</dbReference>
<dbReference type="STRING" id="454136.NIES2119_10825"/>
<sequence>MENRSPSFKKILLLFLSSLILSLSLGNFPLISKQLKWEKPVVAQSIDANQLVQRGVELYQKGEIADAIAQWETALKIHQKSNNRPEQAIILENLARAYQQIGKIDESINFWEQVIVIYRQLENYQQIGRSLTELAQSYSSLGQSQRAIAILCGEYKSDTCKNNSALEIVRSVKDTLGEAAVLGSLGNAYRKLGDYERAIANLEASLKIAETINNPFFVASLLNNLGNTYVNLAQSNYNRANLAEVRGDRITVNRFQETAKNYDNQALKYFQDSLKISESNSDRQGQLQTIINSIPVYDRTQSTTSAETARQKAIGLLESLPDSQNKVYAAIELVKTLQTANLFDVDSPSIKCLTSEQQSTAKKLLEQAVLTAQRLKTYRAESFALGELGHIYECRQEYQTALELTQKAQLAADQGLNAKDSLFLWEWQAGRILQAQDRQKEAIEAYQRAVNTLEEIRSDIITSNRDLQFDFRDRINPIYRELAKLRLNQANSQLIEPNTRTKQLNFALQTIDSLKLAELQNYFGNDCVIAPANQDITTINLSSETAIFNSIIFPEGTAIIVSFPNGEKKFTWVNIDRKTFRQTINEFRRGLERFRDLVYDPKPAQNLYDLIIRPFAADLEKAQIKTLVFVQDGILRSIPMAALHDGQKFLVENYAIATTPTLSLTNPKITKPENLRALAVGLTQEARIDGRLFPALTNVSTEINQIQNQLTESKLLLDDSFTYQNLQQELNATVFPIIHIATHGEFGSVPEDTFLVTGNNQKLTITQLETAIRNMEITDNEAIELLALTACQTAVGDDRAALGLAGVAVQAGVRSALASLWFINDASTVKFVDEFYQNWHKKGLSKAAALQAAQKTLISQEGQYAHPAYWAPFILIGNWL</sequence>
<dbReference type="PANTHER" id="PTHR10098:SF112">
    <property type="entry name" value="SLR0380 PROTEIN"/>
    <property type="match status" value="1"/>
</dbReference>